<dbReference type="InterPro" id="IPR041614">
    <property type="entry name" value="DprA_WH"/>
</dbReference>
<accession>A0AAE9Y3W2</accession>
<dbReference type="AlphaFoldDB" id="A0AAE9Y3W2"/>
<dbReference type="InterPro" id="IPR057666">
    <property type="entry name" value="DrpA_SLOG"/>
</dbReference>
<dbReference type="Gene3D" id="3.40.50.450">
    <property type="match status" value="1"/>
</dbReference>
<keyword evidence="5" id="KW-1185">Reference proteome</keyword>
<evidence type="ECO:0000313" key="5">
    <source>
        <dbReference type="Proteomes" id="UP001216390"/>
    </source>
</evidence>
<gene>
    <name evidence="4" type="ORF">PO878_13085</name>
</gene>
<organism evidence="4 5">
    <name type="scientific">Iamia majanohamensis</name>
    <dbReference type="NCBI Taxonomy" id="467976"/>
    <lineage>
        <taxon>Bacteria</taxon>
        <taxon>Bacillati</taxon>
        <taxon>Actinomycetota</taxon>
        <taxon>Acidimicrobiia</taxon>
        <taxon>Acidimicrobiales</taxon>
        <taxon>Iamiaceae</taxon>
        <taxon>Iamia</taxon>
    </lineage>
</organism>
<dbReference type="PANTHER" id="PTHR43022">
    <property type="entry name" value="PROTEIN SMF"/>
    <property type="match status" value="1"/>
</dbReference>
<dbReference type="RefSeq" id="WP_272734955.1">
    <property type="nucleotide sequence ID" value="NZ_CP116942.1"/>
</dbReference>
<evidence type="ECO:0000256" key="1">
    <source>
        <dbReference type="ARBA" id="ARBA00006525"/>
    </source>
</evidence>
<dbReference type="KEGG" id="ima:PO878_13085"/>
<dbReference type="Pfam" id="PF17782">
    <property type="entry name" value="WHD_DprA"/>
    <property type="match status" value="1"/>
</dbReference>
<evidence type="ECO:0000313" key="4">
    <source>
        <dbReference type="EMBL" id="WCO65430.1"/>
    </source>
</evidence>
<dbReference type="Proteomes" id="UP001216390">
    <property type="component" value="Chromosome"/>
</dbReference>
<dbReference type="SUPFAM" id="SSF102405">
    <property type="entry name" value="MCP/YpsA-like"/>
    <property type="match status" value="1"/>
</dbReference>
<comment type="similarity">
    <text evidence="1">Belongs to the DprA/Smf family.</text>
</comment>
<reference evidence="4" key="1">
    <citation type="submission" date="2023-01" db="EMBL/GenBank/DDBJ databases">
        <title>The diversity of Class Acidimicrobiia in South China Sea sediment environments and the proposal of Iamia marina sp. nov., a novel species of the genus Iamia.</title>
        <authorList>
            <person name="He Y."/>
            <person name="Tian X."/>
        </authorList>
    </citation>
    <scope>NUCLEOTIDE SEQUENCE</scope>
    <source>
        <strain evidence="4">DSM 19957</strain>
    </source>
</reference>
<protein>
    <submittedName>
        <fullName evidence="4">DNA-processing protein DprA</fullName>
    </submittedName>
</protein>
<dbReference type="InterPro" id="IPR036388">
    <property type="entry name" value="WH-like_DNA-bd_sf"/>
</dbReference>
<dbReference type="InterPro" id="IPR003488">
    <property type="entry name" value="DprA"/>
</dbReference>
<evidence type="ECO:0000259" key="3">
    <source>
        <dbReference type="Pfam" id="PF17782"/>
    </source>
</evidence>
<feature type="domain" description="Smf/DprA SLOG" evidence="2">
    <location>
        <begin position="102"/>
        <end position="311"/>
    </location>
</feature>
<proteinExistence type="inferred from homology"/>
<evidence type="ECO:0000259" key="2">
    <source>
        <dbReference type="Pfam" id="PF02481"/>
    </source>
</evidence>
<dbReference type="Pfam" id="PF02481">
    <property type="entry name" value="DNA_processg_A"/>
    <property type="match status" value="1"/>
</dbReference>
<feature type="domain" description="DprA winged helix" evidence="3">
    <location>
        <begin position="323"/>
        <end position="379"/>
    </location>
</feature>
<name>A0AAE9Y3W2_9ACTN</name>
<dbReference type="GO" id="GO:0009294">
    <property type="term" value="P:DNA-mediated transformation"/>
    <property type="evidence" value="ECO:0007669"/>
    <property type="project" value="InterPro"/>
</dbReference>
<dbReference type="Gene3D" id="1.10.10.10">
    <property type="entry name" value="Winged helix-like DNA-binding domain superfamily/Winged helix DNA-binding domain"/>
    <property type="match status" value="1"/>
</dbReference>
<sequence>MSALDPTSVAGPGAGTLPPTAWWVALAGLPGMGPARLRALWDAASGAEAWRTLAAGRAHLLPGLAALLGRTAEETSQRWARSAATTDVAELWRAHAGVSVSVLGDGAHPARLADDPEPPVVLFADGHRDALDGPSVAVVGTRRCTRPGAELAEEVGRLCAAAGARVVSGLAVGIDAAAHRGALAAGPDAAPPVAVVGSGLDVVYPARSRDLWRRVAGRGVVLSEHPLGTEPARWRFPARNRLVAALADVVVVVESPPTGGSMYTVDEALRRDRTVLAVPGSVRSAASAGTNWLLSQGASVACGPDDVLAALGLAAAASDEGGPDPRPRPDADGRRVLRALGWEPAGLDALARRTGLSLGALAVALDALEAARWVDRDGGRVERRARP</sequence>
<dbReference type="PANTHER" id="PTHR43022:SF1">
    <property type="entry name" value="PROTEIN SMF"/>
    <property type="match status" value="1"/>
</dbReference>
<dbReference type="EMBL" id="CP116942">
    <property type="protein sequence ID" value="WCO65430.1"/>
    <property type="molecule type" value="Genomic_DNA"/>
</dbReference>